<dbReference type="InterPro" id="IPR036259">
    <property type="entry name" value="MFS_trans_sf"/>
</dbReference>
<comment type="subcellular location">
    <subcellularLocation>
        <location evidence="1">Cell membrane</location>
        <topology evidence="1">Multi-pass membrane protein</topology>
    </subcellularLocation>
</comment>
<evidence type="ECO:0000256" key="2">
    <source>
        <dbReference type="SAM" id="Phobius"/>
    </source>
</evidence>
<reference evidence="3 4" key="1">
    <citation type="submission" date="2016-10" db="EMBL/GenBank/DDBJ databases">
        <authorList>
            <person name="de Groot N.N."/>
        </authorList>
    </citation>
    <scope>NUCLEOTIDE SEQUENCE [LARGE SCALE GENOMIC DNA]</scope>
    <source>
        <strain evidence="3 4">CGMCC 1.5012</strain>
    </source>
</reference>
<gene>
    <name evidence="3" type="ORF">SAMN05192585_10491</name>
</gene>
<keyword evidence="4" id="KW-1185">Reference proteome</keyword>
<dbReference type="RefSeq" id="WP_092638069.1">
    <property type="nucleotide sequence ID" value="NZ_FNID01000004.1"/>
</dbReference>
<feature type="transmembrane region" description="Helical" evidence="2">
    <location>
        <begin position="59"/>
        <end position="81"/>
    </location>
</feature>
<dbReference type="Pfam" id="PF07690">
    <property type="entry name" value="MFS_1"/>
    <property type="match status" value="1"/>
</dbReference>
<dbReference type="PANTHER" id="PTHR23526">
    <property type="entry name" value="INTEGRAL MEMBRANE TRANSPORT PROTEIN-RELATED"/>
    <property type="match status" value="1"/>
</dbReference>
<dbReference type="GO" id="GO:0022857">
    <property type="term" value="F:transmembrane transporter activity"/>
    <property type="evidence" value="ECO:0007669"/>
    <property type="project" value="InterPro"/>
</dbReference>
<sequence length="419" mass="46482">MDDAFTRFKARAADVLGITALSSNCLRFAGVHTCFLIFTNLHGVFINTLLYRLTGENSIILRYNFIFYLAFAVSMPLAALYMRKTSPRISSRVGILLYIVMYLTFFALMFTGTLAVGMPSIAILSAFASSAYWIAYNVMLIEFTTVQNRDVAISFLGMSGGAVALIMPMFSGYIISLFKGMTGYYVMFGASLLVAVITMVLSTLKIPPIPPKTHQTYFGLALNNAVKNRIWRYCMVCEFIKGLREGTFAFFLNLLLFANVQNEALIGFNTLLASVLTIAANWTIGRFMNPKHRIRWMLTATTVLFIASGLLFFKLNATTIIIMSITNAFFNIILLNPIVTVIFTLFNRTADGAKAKYELLATKDMLLGLGRAAGVLMILFFPQTQLGYLIAMAVLTGLQYITVFITSRASKMVDALPQA</sequence>
<feature type="transmembrane region" description="Helical" evidence="2">
    <location>
        <begin position="319"/>
        <end position="346"/>
    </location>
</feature>
<evidence type="ECO:0000313" key="4">
    <source>
        <dbReference type="Proteomes" id="UP000199182"/>
    </source>
</evidence>
<keyword evidence="2" id="KW-1133">Transmembrane helix</keyword>
<protein>
    <submittedName>
        <fullName evidence="3">Major Facilitator Superfamily protein</fullName>
    </submittedName>
</protein>
<evidence type="ECO:0000313" key="3">
    <source>
        <dbReference type="EMBL" id="SDM75191.1"/>
    </source>
</evidence>
<feature type="transmembrane region" description="Helical" evidence="2">
    <location>
        <begin position="296"/>
        <end position="313"/>
    </location>
</feature>
<dbReference type="Proteomes" id="UP000199182">
    <property type="component" value="Unassembled WGS sequence"/>
</dbReference>
<dbReference type="InterPro" id="IPR052528">
    <property type="entry name" value="Sugar_transport-like"/>
</dbReference>
<feature type="transmembrane region" description="Helical" evidence="2">
    <location>
        <begin position="266"/>
        <end position="284"/>
    </location>
</feature>
<dbReference type="STRING" id="258515.SAMN05192585_10491"/>
<dbReference type="SUPFAM" id="SSF103473">
    <property type="entry name" value="MFS general substrate transporter"/>
    <property type="match status" value="1"/>
</dbReference>
<proteinExistence type="predicted"/>
<organism evidence="3 4">
    <name type="scientific">Acetanaerobacterium elongatum</name>
    <dbReference type="NCBI Taxonomy" id="258515"/>
    <lineage>
        <taxon>Bacteria</taxon>
        <taxon>Bacillati</taxon>
        <taxon>Bacillota</taxon>
        <taxon>Clostridia</taxon>
        <taxon>Eubacteriales</taxon>
        <taxon>Oscillospiraceae</taxon>
        <taxon>Acetanaerobacterium</taxon>
    </lineage>
</organism>
<dbReference type="EMBL" id="FNID01000004">
    <property type="protein sequence ID" value="SDM75191.1"/>
    <property type="molecule type" value="Genomic_DNA"/>
</dbReference>
<feature type="transmembrane region" description="Helical" evidence="2">
    <location>
        <begin position="388"/>
        <end position="406"/>
    </location>
</feature>
<dbReference type="AlphaFoldDB" id="A0A1G9VTA7"/>
<name>A0A1G9VTA7_9FIRM</name>
<dbReference type="OrthoDB" id="2767994at2"/>
<keyword evidence="2" id="KW-0472">Membrane</keyword>
<accession>A0A1G9VTA7</accession>
<keyword evidence="2" id="KW-0812">Transmembrane</keyword>
<feature type="transmembrane region" description="Helical" evidence="2">
    <location>
        <begin position="93"/>
        <end position="115"/>
    </location>
</feature>
<evidence type="ECO:0000256" key="1">
    <source>
        <dbReference type="ARBA" id="ARBA00004651"/>
    </source>
</evidence>
<feature type="transmembrane region" description="Helical" evidence="2">
    <location>
        <begin position="184"/>
        <end position="204"/>
    </location>
</feature>
<feature type="transmembrane region" description="Helical" evidence="2">
    <location>
        <begin position="121"/>
        <end position="141"/>
    </location>
</feature>
<dbReference type="GO" id="GO:0005886">
    <property type="term" value="C:plasma membrane"/>
    <property type="evidence" value="ECO:0007669"/>
    <property type="project" value="UniProtKB-SubCell"/>
</dbReference>
<dbReference type="InterPro" id="IPR011701">
    <property type="entry name" value="MFS"/>
</dbReference>
<dbReference type="PANTHER" id="PTHR23526:SF2">
    <property type="entry name" value="MAJOR FACILITATOR SUPERFAMILY (MFS) PROFILE DOMAIN-CONTAINING PROTEIN"/>
    <property type="match status" value="1"/>
</dbReference>
<feature type="transmembrane region" description="Helical" evidence="2">
    <location>
        <begin position="153"/>
        <end position="178"/>
    </location>
</feature>
<feature type="transmembrane region" description="Helical" evidence="2">
    <location>
        <begin position="12"/>
        <end position="39"/>
    </location>
</feature>
<dbReference type="Gene3D" id="1.20.1250.20">
    <property type="entry name" value="MFS general substrate transporter like domains"/>
    <property type="match status" value="1"/>
</dbReference>